<proteinExistence type="predicted"/>
<dbReference type="AlphaFoldDB" id="A0A2Z5Y271"/>
<reference evidence="2 3" key="1">
    <citation type="submission" date="2018-01" db="EMBL/GenBank/DDBJ databases">
        <title>Whole genome sequence of Melissococcus plutonius DAT561.</title>
        <authorList>
            <person name="Okumura K."/>
            <person name="Takamatsu D."/>
            <person name="Okura M."/>
        </authorList>
    </citation>
    <scope>NUCLEOTIDE SEQUENCE [LARGE SCALE GENOMIC DNA]</scope>
    <source>
        <strain evidence="2 3">DAT561</strain>
    </source>
</reference>
<dbReference type="RefSeq" id="WP_015694856.1">
    <property type="nucleotide sequence ID" value="NZ_AP018492.1"/>
</dbReference>
<evidence type="ECO:0000313" key="3">
    <source>
        <dbReference type="Proteomes" id="UP000269226"/>
    </source>
</evidence>
<keyword evidence="1" id="KW-1133">Transmembrane helix</keyword>
<dbReference type="Pfam" id="PF10031">
    <property type="entry name" value="DUF2273"/>
    <property type="match status" value="1"/>
</dbReference>
<gene>
    <name evidence="2" type="ORF">DAT561_0767</name>
</gene>
<keyword evidence="1" id="KW-0812">Transmembrane</keyword>
<protein>
    <recommendedName>
        <fullName evidence="4">Small integral membrane protein</fullName>
    </recommendedName>
</protein>
<dbReference type="InterPro" id="IPR018730">
    <property type="entry name" value="DUF2273"/>
</dbReference>
<keyword evidence="1" id="KW-0472">Membrane</keyword>
<name>A0A2Z5Y271_9ENTE</name>
<organism evidence="2 3">
    <name type="scientific">Melissococcus plutonius</name>
    <dbReference type="NCBI Taxonomy" id="33970"/>
    <lineage>
        <taxon>Bacteria</taxon>
        <taxon>Bacillati</taxon>
        <taxon>Bacillota</taxon>
        <taxon>Bacilli</taxon>
        <taxon>Lactobacillales</taxon>
        <taxon>Enterococcaceae</taxon>
        <taxon>Melissococcus</taxon>
    </lineage>
</organism>
<evidence type="ECO:0000313" key="2">
    <source>
        <dbReference type="EMBL" id="BBC60884.1"/>
    </source>
</evidence>
<dbReference type="Proteomes" id="UP000269226">
    <property type="component" value="Chromosome"/>
</dbReference>
<sequence>MDEKRKKKIEERGEKIKKDVQPYRFRMMWSLLFFLLSLVLLSIGFWKSFILILFAAIGYIIGKMRDDNLDVYSLIDSIKSIGK</sequence>
<accession>A0A2Z5Y271</accession>
<evidence type="ECO:0000256" key="1">
    <source>
        <dbReference type="SAM" id="Phobius"/>
    </source>
</evidence>
<dbReference type="GeneID" id="57043320"/>
<feature type="transmembrane region" description="Helical" evidence="1">
    <location>
        <begin position="31"/>
        <end position="61"/>
    </location>
</feature>
<evidence type="ECO:0008006" key="4">
    <source>
        <dbReference type="Google" id="ProtNLM"/>
    </source>
</evidence>
<dbReference type="EMBL" id="AP018492">
    <property type="protein sequence ID" value="BBC60884.1"/>
    <property type="molecule type" value="Genomic_DNA"/>
</dbReference>